<sequence length="157" mass="18200">MKKSNVNKEAEAIEFLKSIGYRFDANEKQFFPGKEGIAETYPLDFLKERLAYNDMLLQEPFNKDIIDTFFHYLHNAVNTTKGMIRVNGENKPSSVVVSVLLKLNYFDFLYAIQKYRQNTTKVNNHGAYIVTLLYNAKAQNEADITNQVQHDMYGLKD</sequence>
<organism evidence="2 3">
    <name type="scientific">Eubacterium plexicaudatum ASF492</name>
    <dbReference type="NCBI Taxonomy" id="1235802"/>
    <lineage>
        <taxon>Bacteria</taxon>
        <taxon>Bacillati</taxon>
        <taxon>Bacillota</taxon>
        <taxon>Clostridia</taxon>
        <taxon>Eubacteriales</taxon>
        <taxon>Eubacteriaceae</taxon>
        <taxon>Eubacterium</taxon>
    </lineage>
</organism>
<accession>N2BGF1</accession>
<dbReference type="PATRIC" id="fig|1235802.3.peg.342"/>
<name>N2BGF1_9FIRM</name>
<evidence type="ECO:0000313" key="3">
    <source>
        <dbReference type="Proteomes" id="UP000012589"/>
    </source>
</evidence>
<dbReference type="HOGENOM" id="CLU_1675258_0_0_9"/>
<evidence type="ECO:0000313" key="2">
    <source>
        <dbReference type="EMBL" id="EMZ37598.1"/>
    </source>
</evidence>
<dbReference type="Pfam" id="PF19481">
    <property type="entry name" value="DUF6017"/>
    <property type="match status" value="1"/>
</dbReference>
<dbReference type="STRING" id="1235802.C823_00324"/>
<dbReference type="AlphaFoldDB" id="N2BGF1"/>
<proteinExistence type="predicted"/>
<evidence type="ECO:0000259" key="1">
    <source>
        <dbReference type="Pfam" id="PF19481"/>
    </source>
</evidence>
<dbReference type="EMBL" id="AQFT01000010">
    <property type="protein sequence ID" value="EMZ37598.1"/>
    <property type="molecule type" value="Genomic_DNA"/>
</dbReference>
<protein>
    <recommendedName>
        <fullName evidence="1">DUF6017 domain-containing protein</fullName>
    </recommendedName>
</protein>
<comment type="caution">
    <text evidence="2">The sequence shown here is derived from an EMBL/GenBank/DDBJ whole genome shotgun (WGS) entry which is preliminary data.</text>
</comment>
<feature type="domain" description="DUF6017" evidence="1">
    <location>
        <begin position="44"/>
        <end position="153"/>
    </location>
</feature>
<keyword evidence="3" id="KW-1185">Reference proteome</keyword>
<dbReference type="InterPro" id="IPR046059">
    <property type="entry name" value="DUF6017"/>
</dbReference>
<reference evidence="2 3" key="1">
    <citation type="journal article" date="2014" name="Genome Announc.">
        <title>Draft genome sequences of the altered schaedler flora, a defined bacterial community from gnotobiotic mice.</title>
        <authorList>
            <person name="Wannemuehler M.J."/>
            <person name="Overstreet A.M."/>
            <person name="Ward D.V."/>
            <person name="Phillips G.J."/>
        </authorList>
    </citation>
    <scope>NUCLEOTIDE SEQUENCE [LARGE SCALE GENOMIC DNA]</scope>
    <source>
        <strain evidence="2 3">ASF492</strain>
    </source>
</reference>
<dbReference type="Proteomes" id="UP000012589">
    <property type="component" value="Unassembled WGS sequence"/>
</dbReference>
<gene>
    <name evidence="2" type="ORF">C823_00324</name>
</gene>